<keyword evidence="3" id="KW-1185">Reference proteome</keyword>
<comment type="caution">
    <text evidence="2">The sequence shown here is derived from an EMBL/GenBank/DDBJ whole genome shotgun (WGS) entry which is preliminary data.</text>
</comment>
<protein>
    <submittedName>
        <fullName evidence="2">Alanine-phosphoribitol ligase</fullName>
    </submittedName>
</protein>
<evidence type="ECO:0000259" key="1">
    <source>
        <dbReference type="Pfam" id="PF17885"/>
    </source>
</evidence>
<dbReference type="InterPro" id="IPR036188">
    <property type="entry name" value="FAD/NAD-bd_sf"/>
</dbReference>
<reference evidence="3" key="1">
    <citation type="journal article" date="2019" name="Int. J. Syst. Evol. Microbiol.">
        <title>The Global Catalogue of Microorganisms (GCM) 10K type strain sequencing project: providing services to taxonomists for standard genome sequencing and annotation.</title>
        <authorList>
            <consortium name="The Broad Institute Genomics Platform"/>
            <consortium name="The Broad Institute Genome Sequencing Center for Infectious Disease"/>
            <person name="Wu L."/>
            <person name="Ma J."/>
        </authorList>
    </citation>
    <scope>NUCLEOTIDE SEQUENCE [LARGE SCALE GENOMIC DNA]</scope>
    <source>
        <strain evidence="3">JCM 17137</strain>
    </source>
</reference>
<organism evidence="2 3">
    <name type="scientific">Salinactinospora qingdaonensis</name>
    <dbReference type="NCBI Taxonomy" id="702744"/>
    <lineage>
        <taxon>Bacteria</taxon>
        <taxon>Bacillati</taxon>
        <taxon>Actinomycetota</taxon>
        <taxon>Actinomycetes</taxon>
        <taxon>Streptosporangiales</taxon>
        <taxon>Nocardiopsidaceae</taxon>
        <taxon>Salinactinospora</taxon>
    </lineage>
</organism>
<evidence type="ECO:0000313" key="2">
    <source>
        <dbReference type="EMBL" id="GAA3738277.1"/>
    </source>
</evidence>
<dbReference type="RefSeq" id="WP_344969415.1">
    <property type="nucleotide sequence ID" value="NZ_BAABDD010000006.1"/>
</dbReference>
<evidence type="ECO:0000313" key="3">
    <source>
        <dbReference type="Proteomes" id="UP001500908"/>
    </source>
</evidence>
<sequence length="410" mass="45008">MRKILIVGGGQSGLQLALCLLEHGYDVTVMTVHTPEELYDGRAVSIQILYDAARKAEREYKLNFWEDEAPPISYMRIGADADGDIPRLEWRGRLDAPAQSVDERVKMSAWLDLFESRGGKVVIHGATASDLDYLVRMYDLTVVAAGQSGLADMFPVDPSWKLARMPPVATAIAYIEDSADYPDQNGVGVDLMPGLGQVISCPTYSIHGPCRVLFITGASDSALGQWPQRCSPQDHLDRMLALLREYVPSRYEIYRDAKLAGPDAVTMDHTNPLVRDPVARTPSGGLLLGMGDTVVVTSPAVQQDANNASKAAEIYLNAILEQGEAPFDEAFMHRAFSRFMDYAQHFTGEIAARLHFNPPYIADLSVAASRHQGLADRFANGFNDPQDLATWFPDEAATRALIAQYESGAQ</sequence>
<dbReference type="SUPFAM" id="SSF51905">
    <property type="entry name" value="FAD/NAD(P)-binding domain"/>
    <property type="match status" value="1"/>
</dbReference>
<accession>A0ABP7FF29</accession>
<name>A0ABP7FF29_9ACTN</name>
<dbReference type="Pfam" id="PF17885">
    <property type="entry name" value="Smoa_sbd"/>
    <property type="match status" value="1"/>
</dbReference>
<dbReference type="EMBL" id="BAABDD010000006">
    <property type="protein sequence ID" value="GAA3738277.1"/>
    <property type="molecule type" value="Genomic_DNA"/>
</dbReference>
<proteinExistence type="predicted"/>
<dbReference type="GO" id="GO:0016874">
    <property type="term" value="F:ligase activity"/>
    <property type="evidence" value="ECO:0007669"/>
    <property type="project" value="UniProtKB-KW"/>
</dbReference>
<keyword evidence="2" id="KW-0436">Ligase</keyword>
<dbReference type="PRINTS" id="PR00420">
    <property type="entry name" value="RNGMNOXGNASE"/>
</dbReference>
<dbReference type="Proteomes" id="UP001500908">
    <property type="component" value="Unassembled WGS sequence"/>
</dbReference>
<feature type="domain" description="Styrene monooxygenase StyA putative substrate binding" evidence="1">
    <location>
        <begin position="146"/>
        <end position="252"/>
    </location>
</feature>
<dbReference type="Gene3D" id="3.50.50.60">
    <property type="entry name" value="FAD/NAD(P)-binding domain"/>
    <property type="match status" value="3"/>
</dbReference>
<gene>
    <name evidence="2" type="ORF">GCM10022402_17730</name>
</gene>
<dbReference type="InterPro" id="IPR041654">
    <property type="entry name" value="StyA_sbd"/>
</dbReference>